<dbReference type="Proteomes" id="UP001307889">
    <property type="component" value="Chromosome 3"/>
</dbReference>
<evidence type="ECO:0000256" key="1">
    <source>
        <dbReference type="ARBA" id="ARBA00004123"/>
    </source>
</evidence>
<dbReference type="Pfam" id="PF00046">
    <property type="entry name" value="Homeodomain"/>
    <property type="match status" value="1"/>
</dbReference>
<organism evidence="9 10">
    <name type="scientific">Nesidiocoris tenuis</name>
    <dbReference type="NCBI Taxonomy" id="355587"/>
    <lineage>
        <taxon>Eukaryota</taxon>
        <taxon>Metazoa</taxon>
        <taxon>Ecdysozoa</taxon>
        <taxon>Arthropoda</taxon>
        <taxon>Hexapoda</taxon>
        <taxon>Insecta</taxon>
        <taxon>Pterygota</taxon>
        <taxon>Neoptera</taxon>
        <taxon>Paraneoptera</taxon>
        <taxon>Hemiptera</taxon>
        <taxon>Heteroptera</taxon>
        <taxon>Panheteroptera</taxon>
        <taxon>Cimicomorpha</taxon>
        <taxon>Miridae</taxon>
        <taxon>Dicyphina</taxon>
        <taxon>Nesidiocoris</taxon>
    </lineage>
</organism>
<dbReference type="SUPFAM" id="SSF46689">
    <property type="entry name" value="Homeodomain-like"/>
    <property type="match status" value="1"/>
</dbReference>
<gene>
    <name evidence="9" type="ORF">NTJ_05272</name>
</gene>
<dbReference type="PROSITE" id="PS50071">
    <property type="entry name" value="HOMEOBOX_2"/>
    <property type="match status" value="1"/>
</dbReference>
<dbReference type="Gene3D" id="1.10.10.60">
    <property type="entry name" value="Homeodomain-like"/>
    <property type="match status" value="1"/>
</dbReference>
<dbReference type="EMBL" id="AP028911">
    <property type="protein sequence ID" value="BES92468.1"/>
    <property type="molecule type" value="Genomic_DNA"/>
</dbReference>
<dbReference type="InterPro" id="IPR009057">
    <property type="entry name" value="Homeodomain-like_sf"/>
</dbReference>
<dbReference type="PANTHER" id="PTHR24329">
    <property type="entry name" value="HOMEOBOX PROTEIN ARISTALESS"/>
    <property type="match status" value="1"/>
</dbReference>
<dbReference type="PROSITE" id="PS00027">
    <property type="entry name" value="HOMEOBOX_1"/>
    <property type="match status" value="1"/>
</dbReference>
<feature type="DNA-binding region" description="Homeobox" evidence="5">
    <location>
        <begin position="64"/>
        <end position="123"/>
    </location>
</feature>
<keyword evidence="2 5" id="KW-0238">DNA-binding</keyword>
<dbReference type="InterPro" id="IPR001356">
    <property type="entry name" value="HD"/>
</dbReference>
<feature type="compositionally biased region" description="Polar residues" evidence="7">
    <location>
        <begin position="40"/>
        <end position="59"/>
    </location>
</feature>
<accession>A0ABN7AKI4</accession>
<proteinExistence type="predicted"/>
<dbReference type="PANTHER" id="PTHR24329:SF543">
    <property type="entry name" value="FI01017P-RELATED"/>
    <property type="match status" value="1"/>
</dbReference>
<feature type="region of interest" description="Disordered" evidence="7">
    <location>
        <begin position="40"/>
        <end position="66"/>
    </location>
</feature>
<keyword evidence="10" id="KW-1185">Reference proteome</keyword>
<evidence type="ECO:0000256" key="3">
    <source>
        <dbReference type="ARBA" id="ARBA00023155"/>
    </source>
</evidence>
<dbReference type="SMART" id="SM00389">
    <property type="entry name" value="HOX"/>
    <property type="match status" value="1"/>
</dbReference>
<evidence type="ECO:0000256" key="7">
    <source>
        <dbReference type="SAM" id="MobiDB-lite"/>
    </source>
</evidence>
<name>A0ABN7AKI4_9HEMI</name>
<keyword evidence="3 5" id="KW-0371">Homeobox</keyword>
<reference evidence="9 10" key="1">
    <citation type="submission" date="2023-09" db="EMBL/GenBank/DDBJ databases">
        <title>Nesidiocoris tenuis whole genome shotgun sequence.</title>
        <authorList>
            <person name="Shibata T."/>
            <person name="Shimoda M."/>
            <person name="Kobayashi T."/>
            <person name="Uehara T."/>
        </authorList>
    </citation>
    <scope>NUCLEOTIDE SEQUENCE [LARGE SCALE GENOMIC DNA]</scope>
    <source>
        <strain evidence="9 10">Japan</strain>
    </source>
</reference>
<evidence type="ECO:0000256" key="2">
    <source>
        <dbReference type="ARBA" id="ARBA00023125"/>
    </source>
</evidence>
<evidence type="ECO:0000259" key="8">
    <source>
        <dbReference type="PROSITE" id="PS50071"/>
    </source>
</evidence>
<dbReference type="CDD" id="cd00086">
    <property type="entry name" value="homeodomain"/>
    <property type="match status" value="1"/>
</dbReference>
<feature type="region of interest" description="Disordered" evidence="7">
    <location>
        <begin position="217"/>
        <end position="237"/>
    </location>
</feature>
<evidence type="ECO:0000313" key="10">
    <source>
        <dbReference type="Proteomes" id="UP001307889"/>
    </source>
</evidence>
<evidence type="ECO:0000256" key="5">
    <source>
        <dbReference type="PROSITE-ProRule" id="PRU00108"/>
    </source>
</evidence>
<evidence type="ECO:0000256" key="6">
    <source>
        <dbReference type="RuleBase" id="RU000682"/>
    </source>
</evidence>
<evidence type="ECO:0000256" key="4">
    <source>
        <dbReference type="ARBA" id="ARBA00023242"/>
    </source>
</evidence>
<dbReference type="InterPro" id="IPR050649">
    <property type="entry name" value="Paired_Homeobox_TFs"/>
</dbReference>
<protein>
    <submittedName>
        <fullName evidence="9">Homeobox domain</fullName>
    </submittedName>
</protein>
<comment type="subcellular location">
    <subcellularLocation>
        <location evidence="1 5 6">Nucleus</location>
    </subcellularLocation>
</comment>
<dbReference type="GO" id="GO:0003677">
    <property type="term" value="F:DNA binding"/>
    <property type="evidence" value="ECO:0007669"/>
    <property type="project" value="UniProtKB-KW"/>
</dbReference>
<sequence>MSDLENDFDRFDSDQLLSGILSATDKPTYHCDIPTNIDDSLPSTSSLDMSQFSSSTTGSGKRKQRRYRTTFTNYQLEELERAFHKTHYPDVFFREELAMRIDLTEARVQVWFQNRRAKWRKQEKFIIKQEQIHANANQEQTYTISHAPIGLVSLPIDVSVCPSPGVSAGVDVSPTSLQGSFSPDTVGSLFLGMEWGLPINTNVPMASKPLPEIDPDLLRIKPSKPEGNSDAMITQPQ</sequence>
<feature type="domain" description="Homeobox" evidence="8">
    <location>
        <begin position="62"/>
        <end position="122"/>
    </location>
</feature>
<evidence type="ECO:0000313" key="9">
    <source>
        <dbReference type="EMBL" id="BES92468.1"/>
    </source>
</evidence>
<dbReference type="InterPro" id="IPR017970">
    <property type="entry name" value="Homeobox_CS"/>
</dbReference>
<keyword evidence="4 5" id="KW-0539">Nucleus</keyword>